<sequence>MNGIIAIVIAVVSACELAVVSTYDWNHESAGKDRIGSDRILLKIARLSVVSCHTVRAACYVHPASQELLSSMHACCLFVSFRFQINRDRIRRRPR</sequence>
<evidence type="ECO:0008006" key="3">
    <source>
        <dbReference type="Google" id="ProtNLM"/>
    </source>
</evidence>
<evidence type="ECO:0000313" key="2">
    <source>
        <dbReference type="EMBL" id="PVH65447.1"/>
    </source>
</evidence>
<organism evidence="2">
    <name type="scientific">Panicum hallii</name>
    <dbReference type="NCBI Taxonomy" id="206008"/>
    <lineage>
        <taxon>Eukaryota</taxon>
        <taxon>Viridiplantae</taxon>
        <taxon>Streptophyta</taxon>
        <taxon>Embryophyta</taxon>
        <taxon>Tracheophyta</taxon>
        <taxon>Spermatophyta</taxon>
        <taxon>Magnoliopsida</taxon>
        <taxon>Liliopsida</taxon>
        <taxon>Poales</taxon>
        <taxon>Poaceae</taxon>
        <taxon>PACMAD clade</taxon>
        <taxon>Panicoideae</taxon>
        <taxon>Panicodae</taxon>
        <taxon>Paniceae</taxon>
        <taxon>Panicinae</taxon>
        <taxon>Panicum</taxon>
        <taxon>Panicum sect. Panicum</taxon>
    </lineage>
</organism>
<dbReference type="Proteomes" id="UP000243499">
    <property type="component" value="Chromosome 2"/>
</dbReference>
<feature type="chain" id="PRO_5015581285" description="Secreted protein" evidence="1">
    <location>
        <begin position="23"/>
        <end position="95"/>
    </location>
</feature>
<keyword evidence="1" id="KW-0732">Signal</keyword>
<accession>A0A2T8KTD5</accession>
<evidence type="ECO:0000256" key="1">
    <source>
        <dbReference type="SAM" id="SignalP"/>
    </source>
</evidence>
<dbReference type="Gramene" id="PVH65447">
    <property type="protein sequence ID" value="PVH65447"/>
    <property type="gene ID" value="PAHAL_2G495900"/>
</dbReference>
<dbReference type="EMBL" id="CM008047">
    <property type="protein sequence ID" value="PVH65447.1"/>
    <property type="molecule type" value="Genomic_DNA"/>
</dbReference>
<proteinExistence type="predicted"/>
<gene>
    <name evidence="2" type="ORF">PAHAL_2G495900</name>
</gene>
<feature type="signal peptide" evidence="1">
    <location>
        <begin position="1"/>
        <end position="22"/>
    </location>
</feature>
<reference evidence="2" key="1">
    <citation type="submission" date="2018-04" db="EMBL/GenBank/DDBJ databases">
        <title>WGS assembly of Panicum hallii.</title>
        <authorList>
            <person name="Lovell J."/>
            <person name="Jenkins J."/>
            <person name="Lowry D."/>
            <person name="Mamidi S."/>
            <person name="Sreedasyam A."/>
            <person name="Weng X."/>
            <person name="Barry K."/>
            <person name="Bonette J."/>
            <person name="Campitelli B."/>
            <person name="Daum C."/>
            <person name="Gordon S."/>
            <person name="Gould B."/>
            <person name="Lipzen A."/>
            <person name="Macqueen A."/>
            <person name="Palacio-Mejia J."/>
            <person name="Plott C."/>
            <person name="Shakirov E."/>
            <person name="Shu S."/>
            <person name="Yoshinaga Y."/>
            <person name="Zane M."/>
            <person name="Rokhsar D."/>
            <person name="Grimwood J."/>
            <person name="Schmutz J."/>
            <person name="Juenger T."/>
        </authorList>
    </citation>
    <scope>NUCLEOTIDE SEQUENCE [LARGE SCALE GENOMIC DNA]</scope>
    <source>
        <strain evidence="2">FIL2</strain>
    </source>
</reference>
<dbReference type="AlphaFoldDB" id="A0A2T8KTD5"/>
<protein>
    <recommendedName>
        <fullName evidence="3">Secreted protein</fullName>
    </recommendedName>
</protein>
<name>A0A2T8KTD5_9POAL</name>